<organism evidence="2 3">
    <name type="scientific">Streptomyces sp. 900116325</name>
    <dbReference type="NCBI Taxonomy" id="3154295"/>
    <lineage>
        <taxon>Bacteria</taxon>
        <taxon>Bacillati</taxon>
        <taxon>Actinomycetota</taxon>
        <taxon>Actinomycetes</taxon>
        <taxon>Kitasatosporales</taxon>
        <taxon>Streptomycetaceae</taxon>
        <taxon>Streptomyces</taxon>
    </lineage>
</organism>
<feature type="signal peptide" evidence="1">
    <location>
        <begin position="1"/>
        <end position="26"/>
    </location>
</feature>
<feature type="chain" id="PRO_5047104645" description="Spore-associated protein A" evidence="1">
    <location>
        <begin position="27"/>
        <end position="155"/>
    </location>
</feature>
<dbReference type="RefSeq" id="WP_356496456.1">
    <property type="nucleotide sequence ID" value="NZ_JBEXIP010000003.1"/>
</dbReference>
<reference evidence="2 3" key="1">
    <citation type="submission" date="2024-06" db="EMBL/GenBank/DDBJ databases">
        <title>The Natural Products Discovery Center: Release of the First 8490 Sequenced Strains for Exploring Actinobacteria Biosynthetic Diversity.</title>
        <authorList>
            <person name="Kalkreuter E."/>
            <person name="Kautsar S.A."/>
            <person name="Yang D."/>
            <person name="Bader C.D."/>
            <person name="Teijaro C.N."/>
            <person name="Fluegel L."/>
            <person name="Davis C.M."/>
            <person name="Simpson J.R."/>
            <person name="Lauterbach L."/>
            <person name="Steele A.D."/>
            <person name="Gui C."/>
            <person name="Meng S."/>
            <person name="Li G."/>
            <person name="Viehrig K."/>
            <person name="Ye F."/>
            <person name="Su P."/>
            <person name="Kiefer A.F."/>
            <person name="Nichols A."/>
            <person name="Cepeda A.J."/>
            <person name="Yan W."/>
            <person name="Fan B."/>
            <person name="Jiang Y."/>
            <person name="Adhikari A."/>
            <person name="Zheng C.-J."/>
            <person name="Schuster L."/>
            <person name="Cowan T.M."/>
            <person name="Smanski M.J."/>
            <person name="Chevrette M.G."/>
            <person name="De Carvalho L.P.S."/>
            <person name="Shen B."/>
        </authorList>
    </citation>
    <scope>NUCLEOTIDE SEQUENCE [LARGE SCALE GENOMIC DNA]</scope>
    <source>
        <strain evidence="2 3">NPDC005137</strain>
    </source>
</reference>
<keyword evidence="1" id="KW-0732">Signal</keyword>
<proteinExistence type="predicted"/>
<protein>
    <recommendedName>
        <fullName evidence="4">Spore-associated protein A</fullName>
    </recommendedName>
</protein>
<comment type="caution">
    <text evidence="2">The sequence shown here is derived from an EMBL/GenBank/DDBJ whole genome shotgun (WGS) entry which is preliminary data.</text>
</comment>
<keyword evidence="3" id="KW-1185">Reference proteome</keyword>
<sequence>MRTAFQRAGLVVAVAASAFVAVPATADAAAAAASPTAVCGADGHSYSVVASSPVKFSSGAVAGTVYLLYSSGSGKNCVVTVKTSYTGTATFTTAQLIIQNGNTYVDQGNYTSYAGPVRGSAAGKCVKYWGSINTGPDGQAGANASGGRMSWGNCG</sequence>
<evidence type="ECO:0000313" key="2">
    <source>
        <dbReference type="EMBL" id="MET8432559.1"/>
    </source>
</evidence>
<dbReference type="Proteomes" id="UP001550044">
    <property type="component" value="Unassembled WGS sequence"/>
</dbReference>
<evidence type="ECO:0008006" key="4">
    <source>
        <dbReference type="Google" id="ProtNLM"/>
    </source>
</evidence>
<name>A0ABV2U511_9ACTN</name>
<accession>A0ABV2U511</accession>
<evidence type="ECO:0000256" key="1">
    <source>
        <dbReference type="SAM" id="SignalP"/>
    </source>
</evidence>
<evidence type="ECO:0000313" key="3">
    <source>
        <dbReference type="Proteomes" id="UP001550044"/>
    </source>
</evidence>
<gene>
    <name evidence="2" type="ORF">ABZV61_07060</name>
</gene>
<dbReference type="EMBL" id="JBEXIP010000003">
    <property type="protein sequence ID" value="MET8432559.1"/>
    <property type="molecule type" value="Genomic_DNA"/>
</dbReference>